<keyword evidence="4" id="KW-1185">Reference proteome</keyword>
<dbReference type="Proteomes" id="UP000186817">
    <property type="component" value="Unassembled WGS sequence"/>
</dbReference>
<dbReference type="GO" id="GO:0016407">
    <property type="term" value="F:acetyltransferase activity"/>
    <property type="evidence" value="ECO:0007669"/>
    <property type="project" value="InterPro"/>
</dbReference>
<dbReference type="Gene3D" id="3.30.2140.20">
    <property type="match status" value="1"/>
</dbReference>
<dbReference type="Pfam" id="PF00797">
    <property type="entry name" value="Acetyltransf_2"/>
    <property type="match status" value="1"/>
</dbReference>
<dbReference type="SUPFAM" id="SSF54001">
    <property type="entry name" value="Cysteine proteinases"/>
    <property type="match status" value="1"/>
</dbReference>
<dbReference type="AlphaFoldDB" id="A0A1Q9C9F6"/>
<reference evidence="3 4" key="1">
    <citation type="submission" date="2016-02" db="EMBL/GenBank/DDBJ databases">
        <title>Genome analysis of coral dinoflagellate symbionts highlights evolutionary adaptations to a symbiotic lifestyle.</title>
        <authorList>
            <person name="Aranda M."/>
            <person name="Li Y."/>
            <person name="Liew Y.J."/>
            <person name="Baumgarten S."/>
            <person name="Simakov O."/>
            <person name="Wilson M."/>
            <person name="Piel J."/>
            <person name="Ashoor H."/>
            <person name="Bougouffa S."/>
            <person name="Bajic V.B."/>
            <person name="Ryu T."/>
            <person name="Ravasi T."/>
            <person name="Bayer T."/>
            <person name="Micklem G."/>
            <person name="Kim H."/>
            <person name="Bhak J."/>
            <person name="Lajeunesse T.C."/>
            <person name="Voolstra C.R."/>
        </authorList>
    </citation>
    <scope>NUCLEOTIDE SEQUENCE [LARGE SCALE GENOMIC DNA]</scope>
    <source>
        <strain evidence="3 4">CCMP2467</strain>
    </source>
</reference>
<name>A0A1Q9C9F6_SYMMI</name>
<sequence length="553" mass="60609">MLARASPTRFGMTRICGASSENRQPPVTGNSLRLGDLAPSSIEAPRALPTRGAWALTSFRLSGEVFLAVASFFDGASRKLSSRVYRWDVGLDMFVWHQVGPGRMLPDHAWNMEVNLLSAAEAHDFACRHGIDLTGSRKEVLNAVAKAVSAMPFHNLDLLATNPGARKPPTAQAVKASMLRGQGGLCFVKQPFVGHLLQALGYAVEVLPGAVTHPGNHVIVVVHDVQEEGDRYLVEAGCGYPSSQAVCIDDDGHKGFEQVFQDSFREEPGREPHPPGASMIAVKDAILLEEDEDGKVVSTQLHDAEGIRKKLILHFPEMKRDLATEGAKDVEFLRLSDSLGVLAFAENSANDSVGECRLFVWRPAKQQFKLLQALATSGASDVEAFEPQSGEKGLLVVHEEDTEVYLADWEGEDVRGFAKIQSLGSKHGRDAEHVSWRGGRDFMVLALFRGEASYEVDSLVFEWRPQGGVFVVQRLPSVGAFDAELLNLSEAPRLLVANQRSGTSFVYEFGENDACKELLCKRDELSTPKVYNIAAHFVPEAHMNFLAVANYWD</sequence>
<feature type="compositionally biased region" description="Polar residues" evidence="2">
    <location>
        <begin position="19"/>
        <end position="31"/>
    </location>
</feature>
<dbReference type="InterPro" id="IPR005492">
    <property type="entry name" value="EPTP"/>
</dbReference>
<dbReference type="InterPro" id="IPR038765">
    <property type="entry name" value="Papain-like_cys_pep_sf"/>
</dbReference>
<evidence type="ECO:0000256" key="1">
    <source>
        <dbReference type="ARBA" id="ARBA00006547"/>
    </source>
</evidence>
<comment type="similarity">
    <text evidence="1">Belongs to the arylamine N-acetyltransferase family.</text>
</comment>
<feature type="region of interest" description="Disordered" evidence="2">
    <location>
        <begin position="14"/>
        <end position="34"/>
    </location>
</feature>
<dbReference type="InterPro" id="IPR053710">
    <property type="entry name" value="Arylamine_NAT_domain_sf"/>
</dbReference>
<evidence type="ECO:0000313" key="3">
    <source>
        <dbReference type="EMBL" id="OLP79531.1"/>
    </source>
</evidence>
<evidence type="ECO:0000256" key="2">
    <source>
        <dbReference type="SAM" id="MobiDB-lite"/>
    </source>
</evidence>
<comment type="caution">
    <text evidence="3">The sequence shown here is derived from an EMBL/GenBank/DDBJ whole genome shotgun (WGS) entry which is preliminary data.</text>
</comment>
<dbReference type="InterPro" id="IPR001447">
    <property type="entry name" value="Arylamine_N-AcTrfase"/>
</dbReference>
<organism evidence="3 4">
    <name type="scientific">Symbiodinium microadriaticum</name>
    <name type="common">Dinoflagellate</name>
    <name type="synonym">Zooxanthella microadriatica</name>
    <dbReference type="NCBI Taxonomy" id="2951"/>
    <lineage>
        <taxon>Eukaryota</taxon>
        <taxon>Sar</taxon>
        <taxon>Alveolata</taxon>
        <taxon>Dinophyceae</taxon>
        <taxon>Suessiales</taxon>
        <taxon>Symbiodiniaceae</taxon>
        <taxon>Symbiodinium</taxon>
    </lineage>
</organism>
<gene>
    <name evidence="3" type="primary">Tspear</name>
    <name evidence="3" type="ORF">AK812_SmicGene40167</name>
</gene>
<dbReference type="OrthoDB" id="409769at2759"/>
<proteinExistence type="inferred from homology"/>
<dbReference type="Pfam" id="PF03736">
    <property type="entry name" value="EPTP"/>
    <property type="match status" value="1"/>
</dbReference>
<accession>A0A1Q9C9F6</accession>
<evidence type="ECO:0000313" key="4">
    <source>
        <dbReference type="Proteomes" id="UP000186817"/>
    </source>
</evidence>
<protein>
    <submittedName>
        <fullName evidence="3">Thrombospondin-type laminin G domain and EAR repeat-containing protein</fullName>
    </submittedName>
</protein>
<dbReference type="EMBL" id="LSRX01001472">
    <property type="protein sequence ID" value="OLP79531.1"/>
    <property type="molecule type" value="Genomic_DNA"/>
</dbReference>